<name>A0A512DXL8_9PROT</name>
<keyword evidence="2" id="KW-1185">Reference proteome</keyword>
<reference evidence="1 2" key="1">
    <citation type="submission" date="2019-07" db="EMBL/GenBank/DDBJ databases">
        <title>Whole genome shotgun sequence of Skermanella aerolata NBRC 106429.</title>
        <authorList>
            <person name="Hosoyama A."/>
            <person name="Uohara A."/>
            <person name="Ohji S."/>
            <person name="Ichikawa N."/>
        </authorList>
    </citation>
    <scope>NUCLEOTIDE SEQUENCE [LARGE SCALE GENOMIC DNA]</scope>
    <source>
        <strain evidence="1 2">NBRC 106429</strain>
    </source>
</reference>
<sequence length="147" mass="16753">MLSKSVISEAGRDFHEEAPFKQQRANLREIELRAYDAIITDIRRHGIRISSGIIEANSDILFKGHGVFQLRKSPFSRMVFGRYAVVNVDKNEVVGILVLFMGSNLQGPNTIEMIELRRFKPFIDGSPNYATITHIIAPELKRYEDGF</sequence>
<dbReference type="Proteomes" id="UP000321523">
    <property type="component" value="Unassembled WGS sequence"/>
</dbReference>
<gene>
    <name evidence="1" type="ORF">SAE02_53340</name>
</gene>
<evidence type="ECO:0000313" key="1">
    <source>
        <dbReference type="EMBL" id="GEO41186.1"/>
    </source>
</evidence>
<dbReference type="EMBL" id="BJYZ01000026">
    <property type="protein sequence ID" value="GEO41186.1"/>
    <property type="molecule type" value="Genomic_DNA"/>
</dbReference>
<accession>A0A512DXL8</accession>
<protein>
    <submittedName>
        <fullName evidence="1">Uncharacterized protein</fullName>
    </submittedName>
</protein>
<evidence type="ECO:0000313" key="2">
    <source>
        <dbReference type="Proteomes" id="UP000321523"/>
    </source>
</evidence>
<organism evidence="1 2">
    <name type="scientific">Skermanella aerolata</name>
    <dbReference type="NCBI Taxonomy" id="393310"/>
    <lineage>
        <taxon>Bacteria</taxon>
        <taxon>Pseudomonadati</taxon>
        <taxon>Pseudomonadota</taxon>
        <taxon>Alphaproteobacteria</taxon>
        <taxon>Rhodospirillales</taxon>
        <taxon>Azospirillaceae</taxon>
        <taxon>Skermanella</taxon>
    </lineage>
</organism>
<dbReference type="RefSeq" id="WP_147040881.1">
    <property type="nucleotide sequence ID" value="NZ_BJYZ01000026.1"/>
</dbReference>
<comment type="caution">
    <text evidence="1">The sequence shown here is derived from an EMBL/GenBank/DDBJ whole genome shotgun (WGS) entry which is preliminary data.</text>
</comment>
<dbReference type="AlphaFoldDB" id="A0A512DXL8"/>
<proteinExistence type="predicted"/>